<gene>
    <name evidence="1" type="ordered locus">Turpa_4138</name>
</gene>
<dbReference type="PANTHER" id="PTHR35175">
    <property type="entry name" value="DUF1289 DOMAIN-CONTAINING PROTEIN"/>
    <property type="match status" value="1"/>
</dbReference>
<dbReference type="InterPro" id="IPR010710">
    <property type="entry name" value="DUF1289"/>
</dbReference>
<dbReference type="OrthoDB" id="9811423at2"/>
<dbReference type="STRING" id="869212.Turpa_4138"/>
<evidence type="ECO:0000313" key="1">
    <source>
        <dbReference type="EMBL" id="AFM14771.1"/>
    </source>
</evidence>
<organism evidence="1 2">
    <name type="scientific">Turneriella parva (strain ATCC BAA-1111 / DSM 21527 / NCTC 11395 / H)</name>
    <name type="common">Leptospira parva</name>
    <dbReference type="NCBI Taxonomy" id="869212"/>
    <lineage>
        <taxon>Bacteria</taxon>
        <taxon>Pseudomonadati</taxon>
        <taxon>Spirochaetota</taxon>
        <taxon>Spirochaetia</taxon>
        <taxon>Leptospirales</taxon>
        <taxon>Leptospiraceae</taxon>
        <taxon>Turneriella</taxon>
    </lineage>
</organism>
<dbReference type="PANTHER" id="PTHR35175:SF2">
    <property type="entry name" value="DUF1289 DOMAIN-CONTAINING PROTEIN"/>
    <property type="match status" value="1"/>
</dbReference>
<sequence length="69" mass="7925">MVARIKAFFSRARDHLIESPCIAVCKLDDAGRICIGCYRTVDEITTWPQLDRQGKYAVIENARRRRSSP</sequence>
<evidence type="ECO:0008006" key="3">
    <source>
        <dbReference type="Google" id="ProtNLM"/>
    </source>
</evidence>
<keyword evidence="2" id="KW-1185">Reference proteome</keyword>
<dbReference type="HOGENOM" id="CLU_162538_1_2_12"/>
<proteinExistence type="predicted"/>
<dbReference type="AlphaFoldDB" id="I4BBW4"/>
<dbReference type="Pfam" id="PF06945">
    <property type="entry name" value="DUF1289"/>
    <property type="match status" value="1"/>
</dbReference>
<dbReference type="EMBL" id="CP002959">
    <property type="protein sequence ID" value="AFM14771.1"/>
    <property type="molecule type" value="Genomic_DNA"/>
</dbReference>
<accession>I4BBW4</accession>
<name>I4BBW4_TURPD</name>
<dbReference type="KEGG" id="tpx:Turpa_4138"/>
<protein>
    <recommendedName>
        <fullName evidence="3">Fe-S protein</fullName>
    </recommendedName>
</protein>
<evidence type="ECO:0000313" key="2">
    <source>
        <dbReference type="Proteomes" id="UP000006048"/>
    </source>
</evidence>
<dbReference type="Proteomes" id="UP000006048">
    <property type="component" value="Chromosome"/>
</dbReference>
<reference evidence="1 2" key="1">
    <citation type="submission" date="2012-06" db="EMBL/GenBank/DDBJ databases">
        <title>The complete chromosome of genome of Turneriella parva DSM 21527.</title>
        <authorList>
            <consortium name="US DOE Joint Genome Institute (JGI-PGF)"/>
            <person name="Lucas S."/>
            <person name="Han J."/>
            <person name="Lapidus A."/>
            <person name="Bruce D."/>
            <person name="Goodwin L."/>
            <person name="Pitluck S."/>
            <person name="Peters L."/>
            <person name="Kyrpides N."/>
            <person name="Mavromatis K."/>
            <person name="Ivanova N."/>
            <person name="Mikhailova N."/>
            <person name="Chertkov O."/>
            <person name="Detter J.C."/>
            <person name="Tapia R."/>
            <person name="Han C."/>
            <person name="Land M."/>
            <person name="Hauser L."/>
            <person name="Markowitz V."/>
            <person name="Cheng J.-F."/>
            <person name="Hugenholtz P."/>
            <person name="Woyke T."/>
            <person name="Wu D."/>
            <person name="Gronow S."/>
            <person name="Wellnitz S."/>
            <person name="Brambilla E."/>
            <person name="Klenk H.-P."/>
            <person name="Eisen J.A."/>
        </authorList>
    </citation>
    <scope>NUCLEOTIDE SEQUENCE [LARGE SCALE GENOMIC DNA]</scope>
    <source>
        <strain evidence="2">ATCC BAA-1111 / DSM 21527 / NCTC 11395 / H</strain>
    </source>
</reference>
<dbReference type="RefSeq" id="WP_014805246.1">
    <property type="nucleotide sequence ID" value="NC_018020.1"/>
</dbReference>